<sequence>MVGIYGMGGLGKTTLACAVYNCIADQFDSLCFLANVRENSMKHGLVHLQEMLLHELALAGELDWFGSGSRVIITTRDKHLLHVYRVERVYEVEGLNRKEALQLFGCNAFKTQKIDQRYEDISKRVVLYSKGLPLAVEIIGSDLYGKTILEWESALDTYARIPHENIQEILRVSYDGLKEFEKEIFLDLACFFKGAKLSDVKNILCCGRGFSPDYAIQVLIDKSLIKFEDYSVKMHDMIEDMGREIVRLEAPSKPGERSRLWFSKDILHVFKENKTLEAYSCKELARIKKGEGRVRKTMSSDVRSVVDFSFCHLSDEFLATLLPCLHYVTDLSLDYSSIKILPSCINTCQSLKGLAMNNCTELREIRGLPPNIKHLSAINCTSLTSQSKDMLQKLHNSGAKYICFPESTIPSLFHQYKREPSMSFRFRNKLPPMALSTVVVVSGGLYFSKCCVKYEFDLIINGKHLKNFFHVRWSKMNAFGRNLDHIILLNLRFKANLDMIGELNIKNGWNHAEISLAKNDVKWKRLHVQEQKTNMEDIQIINPDDAKEGKEKRHVCKLN</sequence>
<dbReference type="Pfam" id="PF00931">
    <property type="entry name" value="NB-ARC"/>
    <property type="match status" value="1"/>
</dbReference>
<dbReference type="EMBL" id="PSQE01000005">
    <property type="protein sequence ID" value="RHN55371.1"/>
    <property type="molecule type" value="Genomic_DNA"/>
</dbReference>
<dbReference type="PANTHER" id="PTHR11017">
    <property type="entry name" value="LEUCINE-RICH REPEAT-CONTAINING PROTEIN"/>
    <property type="match status" value="1"/>
</dbReference>
<evidence type="ECO:0000256" key="2">
    <source>
        <dbReference type="ARBA" id="ARBA00022737"/>
    </source>
</evidence>
<dbReference type="Gramene" id="rna30542">
    <property type="protein sequence ID" value="RHN55371.1"/>
    <property type="gene ID" value="gene30542"/>
</dbReference>
<dbReference type="GO" id="GO:0006952">
    <property type="term" value="P:defense response"/>
    <property type="evidence" value="ECO:0007669"/>
    <property type="project" value="InterPro"/>
</dbReference>
<dbReference type="GO" id="GO:0003677">
    <property type="term" value="F:DNA binding"/>
    <property type="evidence" value="ECO:0007669"/>
    <property type="project" value="UniProtKB-KW"/>
</dbReference>
<comment type="caution">
    <text evidence="5">The sequence shown here is derived from an EMBL/GenBank/DDBJ whole genome shotgun (WGS) entry which is preliminary data.</text>
</comment>
<dbReference type="Gene3D" id="3.40.50.300">
    <property type="entry name" value="P-loop containing nucleotide triphosphate hydrolases"/>
    <property type="match status" value="1"/>
</dbReference>
<dbReference type="Gene3D" id="1.10.8.430">
    <property type="entry name" value="Helical domain of apoptotic protease-activating factors"/>
    <property type="match status" value="1"/>
</dbReference>
<evidence type="ECO:0000259" key="3">
    <source>
        <dbReference type="Pfam" id="PF00931"/>
    </source>
</evidence>
<feature type="domain" description="NB-ARC" evidence="3">
    <location>
        <begin position="1"/>
        <end position="56"/>
    </location>
</feature>
<dbReference type="InterPro" id="IPR042197">
    <property type="entry name" value="Apaf_helical"/>
</dbReference>
<dbReference type="InterPro" id="IPR032675">
    <property type="entry name" value="LRR_dom_sf"/>
</dbReference>
<evidence type="ECO:0000259" key="4">
    <source>
        <dbReference type="Pfam" id="PF23282"/>
    </source>
</evidence>
<keyword evidence="5" id="KW-0238">DNA-binding</keyword>
<evidence type="ECO:0000313" key="5">
    <source>
        <dbReference type="EMBL" id="RHN55371.1"/>
    </source>
</evidence>
<dbReference type="InterPro" id="IPR036390">
    <property type="entry name" value="WH_DNA-bd_sf"/>
</dbReference>
<dbReference type="AlphaFoldDB" id="A0A396HS68"/>
<dbReference type="PANTHER" id="PTHR11017:SF480">
    <property type="entry name" value="DISEASE RESISTANCE PROTEIN (TIR-NBS-LRR CLASS)"/>
    <property type="match status" value="1"/>
</dbReference>
<dbReference type="InterPro" id="IPR027417">
    <property type="entry name" value="P-loop_NTPase"/>
</dbReference>
<protein>
    <submittedName>
        <fullName evidence="5">Putative winged helix-turn-helix DNA-binding domain, leucine-rich repeat domain, L</fullName>
    </submittedName>
</protein>
<accession>A0A396HS68</accession>
<feature type="domain" description="Disease resistance protein Roq1-like winged-helix" evidence="4">
    <location>
        <begin position="180"/>
        <end position="247"/>
    </location>
</feature>
<dbReference type="SUPFAM" id="SSF52540">
    <property type="entry name" value="P-loop containing nucleoside triphosphate hydrolases"/>
    <property type="match status" value="1"/>
</dbReference>
<dbReference type="InterPro" id="IPR002182">
    <property type="entry name" value="NB-ARC"/>
</dbReference>
<dbReference type="InterPro" id="IPR058192">
    <property type="entry name" value="WHD_ROQ1-like"/>
</dbReference>
<evidence type="ECO:0000313" key="6">
    <source>
        <dbReference type="Proteomes" id="UP000265566"/>
    </source>
</evidence>
<evidence type="ECO:0000256" key="1">
    <source>
        <dbReference type="ARBA" id="ARBA00022614"/>
    </source>
</evidence>
<dbReference type="Gene3D" id="3.80.10.10">
    <property type="entry name" value="Ribonuclease Inhibitor"/>
    <property type="match status" value="1"/>
</dbReference>
<dbReference type="Proteomes" id="UP000265566">
    <property type="component" value="Chromosome 5"/>
</dbReference>
<dbReference type="SUPFAM" id="SSF52058">
    <property type="entry name" value="L domain-like"/>
    <property type="match status" value="1"/>
</dbReference>
<keyword evidence="1" id="KW-0433">Leucine-rich repeat</keyword>
<organism evidence="5 6">
    <name type="scientific">Medicago truncatula</name>
    <name type="common">Barrel medic</name>
    <name type="synonym">Medicago tribuloides</name>
    <dbReference type="NCBI Taxonomy" id="3880"/>
    <lineage>
        <taxon>Eukaryota</taxon>
        <taxon>Viridiplantae</taxon>
        <taxon>Streptophyta</taxon>
        <taxon>Embryophyta</taxon>
        <taxon>Tracheophyta</taxon>
        <taxon>Spermatophyta</taxon>
        <taxon>Magnoliopsida</taxon>
        <taxon>eudicotyledons</taxon>
        <taxon>Gunneridae</taxon>
        <taxon>Pentapetalae</taxon>
        <taxon>rosids</taxon>
        <taxon>fabids</taxon>
        <taxon>Fabales</taxon>
        <taxon>Fabaceae</taxon>
        <taxon>Papilionoideae</taxon>
        <taxon>50 kb inversion clade</taxon>
        <taxon>NPAAA clade</taxon>
        <taxon>Hologalegina</taxon>
        <taxon>IRL clade</taxon>
        <taxon>Trifolieae</taxon>
        <taxon>Medicago</taxon>
    </lineage>
</organism>
<dbReference type="GO" id="GO:0043531">
    <property type="term" value="F:ADP binding"/>
    <property type="evidence" value="ECO:0007669"/>
    <property type="project" value="InterPro"/>
</dbReference>
<reference evidence="6" key="1">
    <citation type="journal article" date="2018" name="Nat. Plants">
        <title>Whole-genome landscape of Medicago truncatula symbiotic genes.</title>
        <authorList>
            <person name="Pecrix Y."/>
            <person name="Staton S.E."/>
            <person name="Sallet E."/>
            <person name="Lelandais-Briere C."/>
            <person name="Moreau S."/>
            <person name="Carrere S."/>
            <person name="Blein T."/>
            <person name="Jardinaud M.F."/>
            <person name="Latrasse D."/>
            <person name="Zouine M."/>
            <person name="Zahm M."/>
            <person name="Kreplak J."/>
            <person name="Mayjonade B."/>
            <person name="Satge C."/>
            <person name="Perez M."/>
            <person name="Cauet S."/>
            <person name="Marande W."/>
            <person name="Chantry-Darmon C."/>
            <person name="Lopez-Roques C."/>
            <person name="Bouchez O."/>
            <person name="Berard A."/>
            <person name="Debelle F."/>
            <person name="Munos S."/>
            <person name="Bendahmane A."/>
            <person name="Berges H."/>
            <person name="Niebel A."/>
            <person name="Buitink J."/>
            <person name="Frugier F."/>
            <person name="Benhamed M."/>
            <person name="Crespi M."/>
            <person name="Gouzy J."/>
            <person name="Gamas P."/>
        </authorList>
    </citation>
    <scope>NUCLEOTIDE SEQUENCE [LARGE SCALE GENOMIC DNA]</scope>
    <source>
        <strain evidence="6">cv. Jemalong A17</strain>
    </source>
</reference>
<name>A0A396HS68_MEDTR</name>
<dbReference type="Pfam" id="PF23282">
    <property type="entry name" value="WHD_ROQ1"/>
    <property type="match status" value="1"/>
</dbReference>
<dbReference type="InterPro" id="IPR044974">
    <property type="entry name" value="Disease_R_plants"/>
</dbReference>
<proteinExistence type="predicted"/>
<dbReference type="PRINTS" id="PR00364">
    <property type="entry name" value="DISEASERSIST"/>
</dbReference>
<gene>
    <name evidence="5" type="ORF">MtrunA17_Chr5g0417071</name>
</gene>
<dbReference type="SUPFAM" id="SSF46785">
    <property type="entry name" value="Winged helix' DNA-binding domain"/>
    <property type="match status" value="1"/>
</dbReference>
<keyword evidence="2" id="KW-0677">Repeat</keyword>